<organism evidence="1 2">
    <name type="scientific">Cerrena zonata</name>
    <dbReference type="NCBI Taxonomy" id="2478898"/>
    <lineage>
        <taxon>Eukaryota</taxon>
        <taxon>Fungi</taxon>
        <taxon>Dikarya</taxon>
        <taxon>Basidiomycota</taxon>
        <taxon>Agaricomycotina</taxon>
        <taxon>Agaricomycetes</taxon>
        <taxon>Polyporales</taxon>
        <taxon>Cerrenaceae</taxon>
        <taxon>Cerrena</taxon>
    </lineage>
</organism>
<dbReference type="AlphaFoldDB" id="A0AAW0FE86"/>
<protein>
    <recommendedName>
        <fullName evidence="3">Metalloendopeptidase</fullName>
    </recommendedName>
</protein>
<name>A0AAW0FE86_9APHY</name>
<keyword evidence="2" id="KW-1185">Reference proteome</keyword>
<dbReference type="GO" id="GO:0008237">
    <property type="term" value="F:metallopeptidase activity"/>
    <property type="evidence" value="ECO:0007669"/>
    <property type="project" value="InterPro"/>
</dbReference>
<gene>
    <name evidence="1" type="ORF">QCA50_018076</name>
</gene>
<dbReference type="Gene3D" id="3.40.390.10">
    <property type="entry name" value="Collagenase (Catalytic Domain)"/>
    <property type="match status" value="1"/>
</dbReference>
<dbReference type="EMBL" id="JASBNA010000065">
    <property type="protein sequence ID" value="KAK7678936.1"/>
    <property type="molecule type" value="Genomic_DNA"/>
</dbReference>
<evidence type="ECO:0008006" key="3">
    <source>
        <dbReference type="Google" id="ProtNLM"/>
    </source>
</evidence>
<proteinExistence type="predicted"/>
<dbReference type="Proteomes" id="UP001385951">
    <property type="component" value="Unassembled WGS sequence"/>
</dbReference>
<reference evidence="1 2" key="1">
    <citation type="submission" date="2022-09" db="EMBL/GenBank/DDBJ databases">
        <authorList>
            <person name="Palmer J.M."/>
        </authorList>
    </citation>
    <scope>NUCLEOTIDE SEQUENCE [LARGE SCALE GENOMIC DNA]</scope>
    <source>
        <strain evidence="1 2">DSM 7382</strain>
    </source>
</reference>
<sequence>MQLDHISGEEDTLTECELRCILHECGHMLGFVHEHQSPARVKELTYDKKSEYNLLIVIATIRYYADTWQPELVKHNVLRIYDEEGLAAYSPFDNMSIMLYDILACMNAQHRHISRPYQLSPTDQAYATLLYPPPVTSNDAILRDALRLVGALPHQEDVIMASNGPEQFRLRFREWNAEVRAAYTKRRQLTVKCTSFLKCCANLGSRLLNIVRRPQKRLPDVIL</sequence>
<dbReference type="InterPro" id="IPR024079">
    <property type="entry name" value="MetalloPept_cat_dom_sf"/>
</dbReference>
<accession>A0AAW0FE86</accession>
<evidence type="ECO:0000313" key="2">
    <source>
        <dbReference type="Proteomes" id="UP001385951"/>
    </source>
</evidence>
<comment type="caution">
    <text evidence="1">The sequence shown here is derived from an EMBL/GenBank/DDBJ whole genome shotgun (WGS) entry which is preliminary data.</text>
</comment>
<evidence type="ECO:0000313" key="1">
    <source>
        <dbReference type="EMBL" id="KAK7678936.1"/>
    </source>
</evidence>
<dbReference type="SUPFAM" id="SSF55486">
    <property type="entry name" value="Metalloproteases ('zincins'), catalytic domain"/>
    <property type="match status" value="1"/>
</dbReference>